<proteinExistence type="predicted"/>
<reference evidence="1" key="2">
    <citation type="journal article" date="2015" name="Data Brief">
        <title>Shoot transcriptome of the giant reed, Arundo donax.</title>
        <authorList>
            <person name="Barrero R.A."/>
            <person name="Guerrero F.D."/>
            <person name="Moolhuijzen P."/>
            <person name="Goolsby J.A."/>
            <person name="Tidwell J."/>
            <person name="Bellgard S.E."/>
            <person name="Bellgard M.I."/>
        </authorList>
    </citation>
    <scope>NUCLEOTIDE SEQUENCE</scope>
    <source>
        <tissue evidence="1">Shoot tissue taken approximately 20 cm above the soil surface</tissue>
    </source>
</reference>
<dbReference type="AlphaFoldDB" id="A0A0A9DAJ8"/>
<sequence>MTILTKNQIMNRPPPKTNATSMKHTLQLHLWHSHFIFIVYSLCRVIYEIVSNPAPAATSCTLRSQKNTLYSIEGVGTHLRLCT</sequence>
<protein>
    <submittedName>
        <fullName evidence="1">Uncharacterized protein</fullName>
    </submittedName>
</protein>
<dbReference type="EMBL" id="GBRH01217113">
    <property type="protein sequence ID" value="JAD80782.1"/>
    <property type="molecule type" value="Transcribed_RNA"/>
</dbReference>
<reference evidence="1" key="1">
    <citation type="submission" date="2014-09" db="EMBL/GenBank/DDBJ databases">
        <authorList>
            <person name="Magalhaes I.L.F."/>
            <person name="Oliveira U."/>
            <person name="Santos F.R."/>
            <person name="Vidigal T.H.D.A."/>
            <person name="Brescovit A.D."/>
            <person name="Santos A.J."/>
        </authorList>
    </citation>
    <scope>NUCLEOTIDE SEQUENCE</scope>
    <source>
        <tissue evidence="1">Shoot tissue taken approximately 20 cm above the soil surface</tissue>
    </source>
</reference>
<evidence type="ECO:0000313" key="1">
    <source>
        <dbReference type="EMBL" id="JAD80782.1"/>
    </source>
</evidence>
<organism evidence="1">
    <name type="scientific">Arundo donax</name>
    <name type="common">Giant reed</name>
    <name type="synonym">Donax arundinaceus</name>
    <dbReference type="NCBI Taxonomy" id="35708"/>
    <lineage>
        <taxon>Eukaryota</taxon>
        <taxon>Viridiplantae</taxon>
        <taxon>Streptophyta</taxon>
        <taxon>Embryophyta</taxon>
        <taxon>Tracheophyta</taxon>
        <taxon>Spermatophyta</taxon>
        <taxon>Magnoliopsida</taxon>
        <taxon>Liliopsida</taxon>
        <taxon>Poales</taxon>
        <taxon>Poaceae</taxon>
        <taxon>PACMAD clade</taxon>
        <taxon>Arundinoideae</taxon>
        <taxon>Arundineae</taxon>
        <taxon>Arundo</taxon>
    </lineage>
</organism>
<accession>A0A0A9DAJ8</accession>
<name>A0A0A9DAJ8_ARUDO</name>